<dbReference type="InterPro" id="IPR011761">
    <property type="entry name" value="ATP-grasp"/>
</dbReference>
<dbReference type="RefSeq" id="WP_289456006.1">
    <property type="nucleotide sequence ID" value="NZ_JAUCGQ010000002.1"/>
</dbReference>
<dbReference type="PANTHER" id="PTHR39217:SF1">
    <property type="entry name" value="GLUTATHIONE SYNTHETASE"/>
    <property type="match status" value="1"/>
</dbReference>
<evidence type="ECO:0000259" key="2">
    <source>
        <dbReference type="PROSITE" id="PS50975"/>
    </source>
</evidence>
<keyword evidence="4" id="KW-1185">Reference proteome</keyword>
<organism evidence="3 4">
    <name type="scientific">Cellulomonas alba</name>
    <dbReference type="NCBI Taxonomy" id="3053467"/>
    <lineage>
        <taxon>Bacteria</taxon>
        <taxon>Bacillati</taxon>
        <taxon>Actinomycetota</taxon>
        <taxon>Actinomycetes</taxon>
        <taxon>Micrococcales</taxon>
        <taxon>Cellulomonadaceae</taxon>
        <taxon>Cellulomonas</taxon>
    </lineage>
</organism>
<keyword evidence="1" id="KW-0067">ATP-binding</keyword>
<dbReference type="SUPFAM" id="SSF56059">
    <property type="entry name" value="Glutathione synthetase ATP-binding domain-like"/>
    <property type="match status" value="1"/>
</dbReference>
<dbReference type="EMBL" id="JAUCGQ010000002">
    <property type="protein sequence ID" value="MDM7855940.1"/>
    <property type="molecule type" value="Genomic_DNA"/>
</dbReference>
<evidence type="ECO:0000256" key="1">
    <source>
        <dbReference type="PROSITE-ProRule" id="PRU00409"/>
    </source>
</evidence>
<evidence type="ECO:0000313" key="4">
    <source>
        <dbReference type="Proteomes" id="UP001529338"/>
    </source>
</evidence>
<evidence type="ECO:0000313" key="3">
    <source>
        <dbReference type="EMBL" id="MDM7855940.1"/>
    </source>
</evidence>
<comment type="caution">
    <text evidence="3">The sequence shown here is derived from an EMBL/GenBank/DDBJ whole genome shotgun (WGS) entry which is preliminary data.</text>
</comment>
<name>A0ABT7SID2_9CELL</name>
<reference evidence="3 4" key="1">
    <citation type="submission" date="2023-06" db="EMBL/GenBank/DDBJ databases">
        <title>Cellulomonas sp. MW4 Whole genome sequence.</title>
        <authorList>
            <person name="Park S."/>
        </authorList>
    </citation>
    <scope>NUCLEOTIDE SEQUENCE [LARGE SCALE GENOMIC DNA]</scope>
    <source>
        <strain evidence="3 4">MW4</strain>
    </source>
</reference>
<keyword evidence="1" id="KW-0547">Nucleotide-binding</keyword>
<protein>
    <recommendedName>
        <fullName evidence="2">ATP-grasp domain-containing protein</fullName>
    </recommendedName>
</protein>
<accession>A0ABT7SID2</accession>
<dbReference type="InterPro" id="IPR053191">
    <property type="entry name" value="DcsG_Biosynth_Enzyme"/>
</dbReference>
<dbReference type="PROSITE" id="PS50975">
    <property type="entry name" value="ATP_GRASP"/>
    <property type="match status" value="1"/>
</dbReference>
<gene>
    <name evidence="3" type="ORF">QRT04_13455</name>
</gene>
<dbReference type="PANTHER" id="PTHR39217">
    <property type="match status" value="1"/>
</dbReference>
<dbReference type="Proteomes" id="UP001529338">
    <property type="component" value="Unassembled WGS sequence"/>
</dbReference>
<proteinExistence type="predicted"/>
<sequence>MTTAAGSTHQRTARLAFATCAGLPDLDPDDHELREALDAQGFPSDVKVWDDPTVDWAAYPHVVIRSTWDYTDRPTQFADWARRVQRTSTLLNPAAVVAWNLDKTYLRDLERAGLPIVPTIWLDPERNLDARAIHTRFPAFGDFVVKPTISAGSRDTGRYEAGQTQSRSLAITHAKNLLGVGRRVMIQRYLQRVDTEGETALIFVEGEFSHSVRKGALLEGPYRAEEHEGTLYRQEAMTARDASEAELEVAKRVVAALPEVVPGVDGPLLYARVDLIPDADGHPVVLELELIEPSFFFHLAPGSAQRFADAIAARLG</sequence>
<feature type="domain" description="ATP-grasp" evidence="2">
    <location>
        <begin position="106"/>
        <end position="316"/>
    </location>
</feature>